<dbReference type="EMBL" id="BONX01000009">
    <property type="protein sequence ID" value="GIG95305.1"/>
    <property type="molecule type" value="Genomic_DNA"/>
</dbReference>
<gene>
    <name evidence="2" type="ORF">Pma05_18780</name>
</gene>
<organism evidence="2 3">
    <name type="scientific">Plantactinospora mayteni</name>
    <dbReference type="NCBI Taxonomy" id="566021"/>
    <lineage>
        <taxon>Bacteria</taxon>
        <taxon>Bacillati</taxon>
        <taxon>Actinomycetota</taxon>
        <taxon>Actinomycetes</taxon>
        <taxon>Micromonosporales</taxon>
        <taxon>Micromonosporaceae</taxon>
        <taxon>Plantactinospora</taxon>
    </lineage>
</organism>
<proteinExistence type="predicted"/>
<dbReference type="Proteomes" id="UP000621500">
    <property type="component" value="Unassembled WGS sequence"/>
</dbReference>
<protein>
    <recommendedName>
        <fullName evidence="1">DUF4158 domain-containing protein</fullName>
    </recommendedName>
</protein>
<accession>A0ABQ4EKM1</accession>
<dbReference type="InterPro" id="IPR025296">
    <property type="entry name" value="DUF4158"/>
</dbReference>
<evidence type="ECO:0000259" key="1">
    <source>
        <dbReference type="Pfam" id="PF13700"/>
    </source>
</evidence>
<evidence type="ECO:0000313" key="2">
    <source>
        <dbReference type="EMBL" id="GIG95305.1"/>
    </source>
</evidence>
<feature type="domain" description="DUF4158" evidence="1">
    <location>
        <begin position="7"/>
        <end position="59"/>
    </location>
</feature>
<name>A0ABQ4EKM1_9ACTN</name>
<sequence length="60" mass="6871">MATQDVFSAEELARLRGFPELNRAELIRYFTLTGADEVFVRQFRTGRNVLGVAVQLWTLP</sequence>
<reference evidence="2 3" key="1">
    <citation type="submission" date="2021-01" db="EMBL/GenBank/DDBJ databases">
        <title>Whole genome shotgun sequence of Plantactinospora mayteni NBRC 109088.</title>
        <authorList>
            <person name="Komaki H."/>
            <person name="Tamura T."/>
        </authorList>
    </citation>
    <scope>NUCLEOTIDE SEQUENCE [LARGE SCALE GENOMIC DNA]</scope>
    <source>
        <strain evidence="2 3">NBRC 109088</strain>
    </source>
</reference>
<comment type="caution">
    <text evidence="2">The sequence shown here is derived from an EMBL/GenBank/DDBJ whole genome shotgun (WGS) entry which is preliminary data.</text>
</comment>
<evidence type="ECO:0000313" key="3">
    <source>
        <dbReference type="Proteomes" id="UP000621500"/>
    </source>
</evidence>
<dbReference type="Pfam" id="PF13700">
    <property type="entry name" value="DUF4158"/>
    <property type="match status" value="1"/>
</dbReference>
<keyword evidence="3" id="KW-1185">Reference proteome</keyword>